<evidence type="ECO:0000256" key="11">
    <source>
        <dbReference type="ARBA" id="ARBA00048552"/>
    </source>
</evidence>
<dbReference type="InterPro" id="IPR006592">
    <property type="entry name" value="RNA_pol_N"/>
</dbReference>
<dbReference type="Gene3D" id="1.10.150.390">
    <property type="match status" value="1"/>
</dbReference>
<name>A0A9N9B7P8_9GLOM</name>
<dbReference type="InterPro" id="IPR044893">
    <property type="entry name" value="RNA_pol_Rpb1_clamp_domain"/>
</dbReference>
<dbReference type="Pfam" id="PF04997">
    <property type="entry name" value="RNA_pol_Rpb1_1"/>
    <property type="match status" value="1"/>
</dbReference>
<dbReference type="Gene3D" id="3.30.70.2850">
    <property type="match status" value="1"/>
</dbReference>
<dbReference type="Pfam" id="PF04998">
    <property type="entry name" value="RNA_pol_Rpb1_5"/>
    <property type="match status" value="1"/>
</dbReference>
<feature type="region of interest" description="Disordered" evidence="13">
    <location>
        <begin position="1511"/>
        <end position="1537"/>
    </location>
</feature>
<dbReference type="GO" id="GO:0005736">
    <property type="term" value="C:RNA polymerase I complex"/>
    <property type="evidence" value="ECO:0007669"/>
    <property type="project" value="TreeGrafter"/>
</dbReference>
<evidence type="ECO:0000256" key="5">
    <source>
        <dbReference type="ARBA" id="ARBA00022695"/>
    </source>
</evidence>
<dbReference type="SMART" id="SM00663">
    <property type="entry name" value="RPOLA_N"/>
    <property type="match status" value="1"/>
</dbReference>
<dbReference type="GO" id="GO:0003677">
    <property type="term" value="F:DNA binding"/>
    <property type="evidence" value="ECO:0007669"/>
    <property type="project" value="InterPro"/>
</dbReference>
<keyword evidence="6" id="KW-0479">Metal-binding</keyword>
<dbReference type="Gene3D" id="3.30.1490.180">
    <property type="entry name" value="RNA polymerase ii"/>
    <property type="match status" value="1"/>
</dbReference>
<evidence type="ECO:0000256" key="3">
    <source>
        <dbReference type="ARBA" id="ARBA00022478"/>
    </source>
</evidence>
<dbReference type="InterPro" id="IPR038120">
    <property type="entry name" value="Rpb1_funnel_sf"/>
</dbReference>
<dbReference type="Pfam" id="PF04983">
    <property type="entry name" value="RNA_pol_Rpb1_3"/>
    <property type="match status" value="1"/>
</dbReference>
<dbReference type="EMBL" id="CAJVPK010000902">
    <property type="protein sequence ID" value="CAG8558273.1"/>
    <property type="molecule type" value="Genomic_DNA"/>
</dbReference>
<comment type="similarity">
    <text evidence="2 12">Belongs to the RNA polymerase beta' chain family.</text>
</comment>
<evidence type="ECO:0000313" key="15">
    <source>
        <dbReference type="EMBL" id="CAG8558273.1"/>
    </source>
</evidence>
<dbReference type="InterPro" id="IPR007081">
    <property type="entry name" value="RNA_pol_Rpb1_5"/>
</dbReference>
<dbReference type="EC" id="2.7.7.6" evidence="12"/>
<dbReference type="CDD" id="cd02735">
    <property type="entry name" value="RNAP_I_Rpa1_C"/>
    <property type="match status" value="1"/>
</dbReference>
<evidence type="ECO:0000256" key="10">
    <source>
        <dbReference type="ARBA" id="ARBA00023242"/>
    </source>
</evidence>
<feature type="compositionally biased region" description="Acidic residues" evidence="13">
    <location>
        <begin position="148"/>
        <end position="157"/>
    </location>
</feature>
<evidence type="ECO:0000256" key="13">
    <source>
        <dbReference type="SAM" id="MobiDB-lite"/>
    </source>
</evidence>
<comment type="catalytic activity">
    <reaction evidence="11 12">
        <text>RNA(n) + a ribonucleoside 5'-triphosphate = RNA(n+1) + diphosphate</text>
        <dbReference type="Rhea" id="RHEA:21248"/>
        <dbReference type="Rhea" id="RHEA-COMP:14527"/>
        <dbReference type="Rhea" id="RHEA-COMP:17342"/>
        <dbReference type="ChEBI" id="CHEBI:33019"/>
        <dbReference type="ChEBI" id="CHEBI:61557"/>
        <dbReference type="ChEBI" id="CHEBI:140395"/>
        <dbReference type="EC" id="2.7.7.6"/>
    </reaction>
</comment>
<feature type="domain" description="RNA polymerase N-terminal" evidence="14">
    <location>
        <begin position="264"/>
        <end position="584"/>
    </location>
</feature>
<dbReference type="Gene3D" id="1.10.274.100">
    <property type="entry name" value="RNA polymerase Rpb1, domain 3"/>
    <property type="match status" value="1"/>
</dbReference>
<evidence type="ECO:0000256" key="4">
    <source>
        <dbReference type="ARBA" id="ARBA00022679"/>
    </source>
</evidence>
<dbReference type="InterPro" id="IPR015699">
    <property type="entry name" value="DNA-dir_RNA_pol1_lsu_N"/>
</dbReference>
<protein>
    <recommendedName>
        <fullName evidence="12">DNA-directed RNA polymerase subunit</fullName>
        <ecNumber evidence="12">2.7.7.6</ecNumber>
    </recommendedName>
</protein>
<comment type="function">
    <text evidence="12">DNA-dependent RNA polymerase catalyzes the transcription of DNA into RNA using the four ribonucleoside triphosphates as substrates.</text>
</comment>
<dbReference type="PANTHER" id="PTHR19376:SF11">
    <property type="entry name" value="DNA-DIRECTED RNA POLYMERASE I SUBUNIT RPA1"/>
    <property type="match status" value="1"/>
</dbReference>
<keyword evidence="7" id="KW-0862">Zinc</keyword>
<dbReference type="InterPro" id="IPR047107">
    <property type="entry name" value="DNA-dir_RNA_pol1_lsu_C"/>
</dbReference>
<dbReference type="GO" id="GO:0003899">
    <property type="term" value="F:DNA-directed RNA polymerase activity"/>
    <property type="evidence" value="ECO:0007669"/>
    <property type="project" value="UniProtKB-EC"/>
</dbReference>
<evidence type="ECO:0000256" key="8">
    <source>
        <dbReference type="ARBA" id="ARBA00022842"/>
    </source>
</evidence>
<dbReference type="InterPro" id="IPR007080">
    <property type="entry name" value="RNA_pol_Rpb1_1"/>
</dbReference>
<accession>A0A9N9B7P8</accession>
<feature type="region of interest" description="Disordered" evidence="13">
    <location>
        <begin position="1758"/>
        <end position="1777"/>
    </location>
</feature>
<feature type="region of interest" description="Disordered" evidence="13">
    <location>
        <begin position="1653"/>
        <end position="1685"/>
    </location>
</feature>
<keyword evidence="4 12" id="KW-0808">Transferase</keyword>
<keyword evidence="16" id="KW-1185">Reference proteome</keyword>
<dbReference type="Gene3D" id="2.40.40.20">
    <property type="match status" value="1"/>
</dbReference>
<dbReference type="GO" id="GO:0046872">
    <property type="term" value="F:metal ion binding"/>
    <property type="evidence" value="ECO:0007669"/>
    <property type="project" value="UniProtKB-KW"/>
</dbReference>
<dbReference type="GO" id="GO:0006351">
    <property type="term" value="P:DNA-templated transcription"/>
    <property type="evidence" value="ECO:0007669"/>
    <property type="project" value="InterPro"/>
</dbReference>
<feature type="compositionally biased region" description="Basic residues" evidence="13">
    <location>
        <begin position="1511"/>
        <end position="1524"/>
    </location>
</feature>
<dbReference type="InterPro" id="IPR007083">
    <property type="entry name" value="RNA_pol_Rpb1_4"/>
</dbReference>
<organism evidence="15 16">
    <name type="scientific">Diversispora eburnea</name>
    <dbReference type="NCBI Taxonomy" id="1213867"/>
    <lineage>
        <taxon>Eukaryota</taxon>
        <taxon>Fungi</taxon>
        <taxon>Fungi incertae sedis</taxon>
        <taxon>Mucoromycota</taxon>
        <taxon>Glomeromycotina</taxon>
        <taxon>Glomeromycetes</taxon>
        <taxon>Diversisporales</taxon>
        <taxon>Diversisporaceae</taxon>
        <taxon>Diversispora</taxon>
    </lineage>
</organism>
<comment type="caution">
    <text evidence="15">The sequence shown here is derived from an EMBL/GenBank/DDBJ whole genome shotgun (WGS) entry which is preliminary data.</text>
</comment>
<sequence length="1830" mass="209791">MNIAHPLGVDIKSATFACYTSEEIKKLSAKEINNSIIFDTLGLPTSGGLYDPALGPFTQSTICESCGLDQYNCPGHFGHIQLPCPVYNPVFFNHILVLLKATCINCDHFKLTRTQKFRFAAKFKLLRHGLILESKQLDGIVTKNLLSDEEDQNDENDDNKKNEKNKSKNIFDENDNENEVIDKDEDIHIIEKYVNKCLKNEDNKIKYKITAINVERKNLMSEFLNKCSSIRKCGNCLANCELRNHFRVIFENESEICNVLYGSQGILNNDIAVPPTRFRPASLLNDLVMENPQNEHLTKILKVRQQFCSIAGNLDQDNKKTIEENYSQEQKKKSRENLVESLMKCWIDLQDAVNGLIDNSKAPVAFGKVATPGIKQILEKKEGLFRKHLMIPEKFAKKLTYPEPVTPYNVNELSQAVSNGPNIWPGATFIQNEDGSMINLASLSLESRISYGQQLMREQQQNTMDLTQYFVKTPYINKKIFRHLRNGDFVLLNRQPTLHKPSIMAHRVRVLKGEMTIRMHYANCNTYNADFDGDEMNLHFPQNEIARSESMLIGNTNNQYLGPTSGSPLRGLIQDHVVTGVWMTIKDTFFNKADYQQMIFFGLRPDPDDSRKIITITPAIIKPKPLWTGKQVISTILKNLTIGYAPLNLTSKNKVSNKYWGWSAMEEDTVIFLNGELLTGVLDKSQIGATSYGLIHSCYELYSADIAGQLLSILGRLFTCYIQQKGFSCRMDDLRLNPEGDKGRKELLNDNHELGKEASWEFVGIDSQIAKNYNNMMEEVIRDSEKHEALDATMKSKVNKLTSNVITKCIPDGLLKVFPQNNMQTMTITGAKGSNVNVSQISCCLGQQELEGRRVPVMVSGKTLPSFLPYDLSARAGGFIGGRFLTGREGLIDTAVKTSRSGYLQRCLIKHLESLRVHYDYTVRDGDGSIIQFRYGEDSLDVIKQKHLYKFEFLAQNFQALLQKYDIVEAQQILNTTQASIHAKKAAKKPNQYDPVLSIFSPSRYLGCVSENFHNSLEEFTKEENPSKIFKKIFQNGLITKPGFRKLMHLKYLSSLVEPGEAVGLLAAQGIGEPSTQMTLNTFHFAGFGAKNVTLGIPRLREIIMTASRNIKTPMMTLPLLNNITDKESNEFCQKTSKLTLAEIIDQMEVTEIISNKRDYNNVDDSGYNGDNGGRNKIYKIHMIFYTQEEYKKEFNIKPWQIERTIKIQFLFYLENEITKQFKGSSKNIKKLEMEDIGHNNGRPIKRSRNEEILDDNVPINDVGYESDNGDGDATYEKINSRTRQFATKQSTQTQTIYVTNCQFDEDDDQCDIELKVTGTKKLLLLAIAESASKRSVIREIKGINKCYPISNDDNNKDDNKKILATEGVNFHSIWRHDNIIDVNKIYSNDIVAILETYGVEAARNAIIKEISDVFSAYGIEVDPRHLLLVADYMMSFETTCYFLTQATLFGDVDVLNSPSARLVLGKVVQGGTGSFEIRQPLKFIIMSSSHRHESPPSRLKRRHKSYYNSKKLKKKHHKHRHNHHSENVSASEEERKQPPTFITEDDYFLKSVEFRLWIREKKKKYFDELSSEQAHRYFKKFVNAWNKYKLDKKYYEGLRSSQLTSSETTRYKWKNLKMENRDQDQLEEVKNIVDRQTNVKFASEFLTSNKGSNFNSRGGRPTLPESFIRGGIGGGDEEDMDEEDKRRYERSLKKKERISFQKTQEVVMDELVPKATEAMIEKKRARNEYYRREESPDMVLNDSDLLGDDNYRSRIAARDRARESRDQKREIYKSEKAKNLQEKSIAYKTKEQETMEMFKQMAEEQRKMGGGLFNQQQQQKSSYARKDSY</sequence>
<dbReference type="FunFam" id="1.10.274.100:FF:000006">
    <property type="entry name" value="DNA-directed RNA polymerase subunit"/>
    <property type="match status" value="1"/>
</dbReference>
<dbReference type="CDD" id="cd01435">
    <property type="entry name" value="RNAP_I_RPA1_N"/>
    <property type="match status" value="1"/>
</dbReference>
<dbReference type="Gene3D" id="1.10.132.30">
    <property type="match status" value="1"/>
</dbReference>
<dbReference type="InterPro" id="IPR045867">
    <property type="entry name" value="DNA-dir_RpoC_beta_prime"/>
</dbReference>
<reference evidence="15" key="1">
    <citation type="submission" date="2021-06" db="EMBL/GenBank/DDBJ databases">
        <authorList>
            <person name="Kallberg Y."/>
            <person name="Tangrot J."/>
            <person name="Rosling A."/>
        </authorList>
    </citation>
    <scope>NUCLEOTIDE SEQUENCE</scope>
    <source>
        <strain evidence="15">AZ414A</strain>
    </source>
</reference>
<dbReference type="Gene3D" id="4.10.860.120">
    <property type="entry name" value="RNA polymerase II, clamp domain"/>
    <property type="match status" value="1"/>
</dbReference>
<feature type="region of interest" description="Disordered" evidence="13">
    <location>
        <begin position="148"/>
        <end position="175"/>
    </location>
</feature>
<feature type="compositionally biased region" description="Basic and acidic residues" evidence="13">
    <location>
        <begin position="158"/>
        <end position="171"/>
    </location>
</feature>
<evidence type="ECO:0000256" key="9">
    <source>
        <dbReference type="ARBA" id="ARBA00023163"/>
    </source>
</evidence>
<dbReference type="PANTHER" id="PTHR19376">
    <property type="entry name" value="DNA-DIRECTED RNA POLYMERASE"/>
    <property type="match status" value="1"/>
</dbReference>
<dbReference type="FunFam" id="2.40.40.20:FF:000019">
    <property type="entry name" value="DNA-directed RNA polymerase II subunit RPB1"/>
    <property type="match status" value="1"/>
</dbReference>
<evidence type="ECO:0000256" key="6">
    <source>
        <dbReference type="ARBA" id="ARBA00022723"/>
    </source>
</evidence>
<keyword evidence="8" id="KW-0460">Magnesium</keyword>
<proteinExistence type="inferred from homology"/>
<feature type="region of interest" description="Disordered" evidence="13">
    <location>
        <begin position="1805"/>
        <end position="1830"/>
    </location>
</feature>
<dbReference type="Proteomes" id="UP000789706">
    <property type="component" value="Unassembled WGS sequence"/>
</dbReference>
<dbReference type="InterPro" id="IPR007066">
    <property type="entry name" value="RNA_pol_Rpb1_3"/>
</dbReference>
<keyword evidence="10" id="KW-0539">Nucleus</keyword>
<evidence type="ECO:0000259" key="14">
    <source>
        <dbReference type="SMART" id="SM00663"/>
    </source>
</evidence>
<evidence type="ECO:0000313" key="16">
    <source>
        <dbReference type="Proteomes" id="UP000789706"/>
    </source>
</evidence>
<evidence type="ECO:0000256" key="2">
    <source>
        <dbReference type="ARBA" id="ARBA00006460"/>
    </source>
</evidence>
<keyword evidence="9 12" id="KW-0804">Transcription</keyword>
<dbReference type="Pfam" id="PF05000">
    <property type="entry name" value="RNA_pol_Rpb1_4"/>
    <property type="match status" value="1"/>
</dbReference>
<evidence type="ECO:0000256" key="1">
    <source>
        <dbReference type="ARBA" id="ARBA00004123"/>
    </source>
</evidence>
<feature type="compositionally biased region" description="Polar residues" evidence="13">
    <location>
        <begin position="1814"/>
        <end position="1823"/>
    </location>
</feature>
<dbReference type="SUPFAM" id="SSF64484">
    <property type="entry name" value="beta and beta-prime subunits of DNA dependent RNA-polymerase"/>
    <property type="match status" value="1"/>
</dbReference>
<dbReference type="InterPro" id="IPR042102">
    <property type="entry name" value="RNA_pol_Rpb1_3_sf"/>
</dbReference>
<keyword evidence="5 12" id="KW-0548">Nucleotidyltransferase</keyword>
<keyword evidence="3 12" id="KW-0240">DNA-directed RNA polymerase</keyword>
<gene>
    <name evidence="15" type="ORF">DEBURN_LOCUS7453</name>
</gene>
<dbReference type="Pfam" id="PF00623">
    <property type="entry name" value="RNA_pol_Rpb1_2"/>
    <property type="match status" value="1"/>
</dbReference>
<dbReference type="InterPro" id="IPR000722">
    <property type="entry name" value="RNA_pol_asu"/>
</dbReference>
<comment type="subcellular location">
    <subcellularLocation>
        <location evidence="1">Nucleus</location>
    </subcellularLocation>
</comment>
<evidence type="ECO:0000256" key="12">
    <source>
        <dbReference type="RuleBase" id="RU004279"/>
    </source>
</evidence>
<evidence type="ECO:0000256" key="7">
    <source>
        <dbReference type="ARBA" id="ARBA00022833"/>
    </source>
</evidence>
<dbReference type="OrthoDB" id="270392at2759"/>
<dbReference type="Gene3D" id="1.10.357.120">
    <property type="match status" value="1"/>
</dbReference>